<gene>
    <name evidence="1" type="ORF">PIB30_065861</name>
</gene>
<dbReference type="Proteomes" id="UP001341840">
    <property type="component" value="Unassembled WGS sequence"/>
</dbReference>
<dbReference type="EMBL" id="JASCZI010272523">
    <property type="protein sequence ID" value="MED6222600.1"/>
    <property type="molecule type" value="Genomic_DNA"/>
</dbReference>
<proteinExistence type="predicted"/>
<accession>A0ABU6ZKW7</accession>
<sequence>MSRARAGLIYFSPTSPTAATAIHFSTRRHSLLCPPLLVSPPASVLFVLRLPQIIEVNSHLNSFNKPPVNTIQMRPSFHPEGLFDENKVSKNYSAVACECMQ</sequence>
<comment type="caution">
    <text evidence="1">The sequence shown here is derived from an EMBL/GenBank/DDBJ whole genome shotgun (WGS) entry which is preliminary data.</text>
</comment>
<name>A0ABU6ZKW7_9FABA</name>
<reference evidence="1 2" key="1">
    <citation type="journal article" date="2023" name="Plants (Basel)">
        <title>Bridging the Gap: Combining Genomics and Transcriptomics Approaches to Understand Stylosanthes scabra, an Orphan Legume from the Brazilian Caatinga.</title>
        <authorList>
            <person name="Ferreira-Neto J.R.C."/>
            <person name="da Silva M.D."/>
            <person name="Binneck E."/>
            <person name="de Melo N.F."/>
            <person name="da Silva R.H."/>
            <person name="de Melo A.L.T.M."/>
            <person name="Pandolfi V."/>
            <person name="Bustamante F.O."/>
            <person name="Brasileiro-Vidal A.C."/>
            <person name="Benko-Iseppon A.M."/>
        </authorList>
    </citation>
    <scope>NUCLEOTIDE SEQUENCE [LARGE SCALE GENOMIC DNA]</scope>
    <source>
        <tissue evidence="1">Leaves</tissue>
    </source>
</reference>
<protein>
    <submittedName>
        <fullName evidence="1">Uncharacterized protein</fullName>
    </submittedName>
</protein>
<evidence type="ECO:0000313" key="2">
    <source>
        <dbReference type="Proteomes" id="UP001341840"/>
    </source>
</evidence>
<keyword evidence="2" id="KW-1185">Reference proteome</keyword>
<evidence type="ECO:0000313" key="1">
    <source>
        <dbReference type="EMBL" id="MED6222600.1"/>
    </source>
</evidence>
<organism evidence="1 2">
    <name type="scientific">Stylosanthes scabra</name>
    <dbReference type="NCBI Taxonomy" id="79078"/>
    <lineage>
        <taxon>Eukaryota</taxon>
        <taxon>Viridiplantae</taxon>
        <taxon>Streptophyta</taxon>
        <taxon>Embryophyta</taxon>
        <taxon>Tracheophyta</taxon>
        <taxon>Spermatophyta</taxon>
        <taxon>Magnoliopsida</taxon>
        <taxon>eudicotyledons</taxon>
        <taxon>Gunneridae</taxon>
        <taxon>Pentapetalae</taxon>
        <taxon>rosids</taxon>
        <taxon>fabids</taxon>
        <taxon>Fabales</taxon>
        <taxon>Fabaceae</taxon>
        <taxon>Papilionoideae</taxon>
        <taxon>50 kb inversion clade</taxon>
        <taxon>dalbergioids sensu lato</taxon>
        <taxon>Dalbergieae</taxon>
        <taxon>Pterocarpus clade</taxon>
        <taxon>Stylosanthes</taxon>
    </lineage>
</organism>